<sequence length="149" mass="16685">MAEDPRPLDVRKSDALRHLTDDKDLWISSGDISGIPTLVPLSFYWEGARLFVATVESNPTARNIVASGRATVGLGHTRDVVLIEAEARPLDPDELPAEAGDAYAAKCGWDPRTSKGYRFFELVPVRIQSWRELNEHADRDLMLEGRWLV</sequence>
<comment type="caution">
    <text evidence="1">The sequence shown here is derived from an EMBL/GenBank/DDBJ whole genome shotgun (WGS) entry which is preliminary data.</text>
</comment>
<proteinExistence type="predicted"/>
<protein>
    <submittedName>
        <fullName evidence="1">Pyridoxamine 5'-phosphate oxidase family protein</fullName>
    </submittedName>
</protein>
<keyword evidence="2" id="KW-1185">Reference proteome</keyword>
<gene>
    <name evidence="1" type="ORF">ACFPZN_37080</name>
</gene>
<evidence type="ECO:0000313" key="1">
    <source>
        <dbReference type="EMBL" id="MFC5751262.1"/>
    </source>
</evidence>
<dbReference type="InterPro" id="IPR012349">
    <property type="entry name" value="Split_barrel_FMN-bd"/>
</dbReference>
<evidence type="ECO:0000313" key="2">
    <source>
        <dbReference type="Proteomes" id="UP001596074"/>
    </source>
</evidence>
<dbReference type="Gene3D" id="2.30.110.10">
    <property type="entry name" value="Electron Transport, Fmn-binding Protein, Chain A"/>
    <property type="match status" value="1"/>
</dbReference>
<dbReference type="SUPFAM" id="SSF50475">
    <property type="entry name" value="FMN-binding split barrel"/>
    <property type="match status" value="1"/>
</dbReference>
<name>A0ABW1A9N2_9ACTN</name>
<dbReference type="Proteomes" id="UP001596074">
    <property type="component" value="Unassembled WGS sequence"/>
</dbReference>
<reference evidence="2" key="1">
    <citation type="journal article" date="2019" name="Int. J. Syst. Evol. Microbiol.">
        <title>The Global Catalogue of Microorganisms (GCM) 10K type strain sequencing project: providing services to taxonomists for standard genome sequencing and annotation.</title>
        <authorList>
            <consortium name="The Broad Institute Genomics Platform"/>
            <consortium name="The Broad Institute Genome Sequencing Center for Infectious Disease"/>
            <person name="Wu L."/>
            <person name="Ma J."/>
        </authorList>
    </citation>
    <scope>NUCLEOTIDE SEQUENCE [LARGE SCALE GENOMIC DNA]</scope>
    <source>
        <strain evidence="2">KCTC 42087</strain>
    </source>
</reference>
<accession>A0ABW1A9N2</accession>
<dbReference type="EMBL" id="JBHSON010000066">
    <property type="protein sequence ID" value="MFC5751262.1"/>
    <property type="molecule type" value="Genomic_DNA"/>
</dbReference>
<organism evidence="1 2">
    <name type="scientific">Actinomadura rugatobispora</name>
    <dbReference type="NCBI Taxonomy" id="1994"/>
    <lineage>
        <taxon>Bacteria</taxon>
        <taxon>Bacillati</taxon>
        <taxon>Actinomycetota</taxon>
        <taxon>Actinomycetes</taxon>
        <taxon>Streptosporangiales</taxon>
        <taxon>Thermomonosporaceae</taxon>
        <taxon>Actinomadura</taxon>
    </lineage>
</organism>
<dbReference type="RefSeq" id="WP_378287162.1">
    <property type="nucleotide sequence ID" value="NZ_JBHSON010000066.1"/>
</dbReference>